<name>A0A0C5AIM1_9CAUD</name>
<keyword evidence="2" id="KW-1185">Reference proteome</keyword>
<organism evidence="1 2">
    <name type="scientific">Cyanophage P-TIM40</name>
    <dbReference type="NCBI Taxonomy" id="1589733"/>
    <lineage>
        <taxon>Viruses</taxon>
        <taxon>Duplodnaviria</taxon>
        <taxon>Heunggongvirae</taxon>
        <taxon>Uroviricota</taxon>
        <taxon>Caudoviricetes</taxon>
        <taxon>Pantevenvirales</taxon>
        <taxon>Kyanoviridae</taxon>
        <taxon>Libanvirus</taxon>
        <taxon>Libanvirus ptim40</taxon>
    </lineage>
</organism>
<protein>
    <submittedName>
        <fullName evidence="1">Uncharacterized protein</fullName>
    </submittedName>
</protein>
<reference evidence="1 2" key="1">
    <citation type="submission" date="2014-11" db="EMBL/GenBank/DDBJ databases">
        <authorList>
            <person name="Fedida A."/>
            <person name="Lindell D."/>
        </authorList>
    </citation>
    <scope>NUCLEOTIDE SEQUENCE [LARGE SCALE GENOMIC DNA]</scope>
</reference>
<sequence>MKPVESYEQLIQRFTKRTMQLSSRNAELQSAYDEYVKNESDLKRLEGSMQAIEYVAYGKMPGDGNHDRFAAHRVGQT</sequence>
<accession>A0A0C5AIM1</accession>
<evidence type="ECO:0000313" key="2">
    <source>
        <dbReference type="Proteomes" id="UP000032135"/>
    </source>
</evidence>
<proteinExistence type="predicted"/>
<dbReference type="OrthoDB" id="25519at10239"/>
<gene>
    <name evidence="1" type="ORF">PTIM40_11</name>
</gene>
<dbReference type="EMBL" id="KP211958">
    <property type="protein sequence ID" value="AJK27438.1"/>
    <property type="molecule type" value="Genomic_DNA"/>
</dbReference>
<dbReference type="KEGG" id="vg:26516556"/>
<evidence type="ECO:0000313" key="1">
    <source>
        <dbReference type="EMBL" id="AJK27438.1"/>
    </source>
</evidence>
<dbReference type="GeneID" id="26516556"/>
<dbReference type="RefSeq" id="YP_009188086.1">
    <property type="nucleotide sequence ID" value="NC_028663.1"/>
</dbReference>
<dbReference type="Proteomes" id="UP000032135">
    <property type="component" value="Segment"/>
</dbReference>